<evidence type="ECO:0000313" key="3">
    <source>
        <dbReference type="Proteomes" id="UP000005237"/>
    </source>
</evidence>
<organism evidence="2 3">
    <name type="scientific">Caenorhabditis japonica</name>
    <dbReference type="NCBI Taxonomy" id="281687"/>
    <lineage>
        <taxon>Eukaryota</taxon>
        <taxon>Metazoa</taxon>
        <taxon>Ecdysozoa</taxon>
        <taxon>Nematoda</taxon>
        <taxon>Chromadorea</taxon>
        <taxon>Rhabditida</taxon>
        <taxon>Rhabditina</taxon>
        <taxon>Rhabditomorpha</taxon>
        <taxon>Rhabditoidea</taxon>
        <taxon>Rhabditidae</taxon>
        <taxon>Peloderinae</taxon>
        <taxon>Caenorhabditis</taxon>
    </lineage>
</organism>
<proteinExistence type="predicted"/>
<evidence type="ECO:0000256" key="1">
    <source>
        <dbReference type="SAM" id="MobiDB-lite"/>
    </source>
</evidence>
<dbReference type="EnsemblMetazoa" id="CJA36155.1">
    <property type="protein sequence ID" value="CJA36155.1"/>
    <property type="gene ID" value="WBGene00212002"/>
</dbReference>
<evidence type="ECO:0000313" key="2">
    <source>
        <dbReference type="EnsemblMetazoa" id="CJA36155.1"/>
    </source>
</evidence>
<feature type="compositionally biased region" description="Gly residues" evidence="1">
    <location>
        <begin position="73"/>
        <end position="82"/>
    </location>
</feature>
<dbReference type="Proteomes" id="UP000005237">
    <property type="component" value="Unassembled WGS sequence"/>
</dbReference>
<feature type="compositionally biased region" description="Low complexity" evidence="1">
    <location>
        <begin position="43"/>
        <end position="63"/>
    </location>
</feature>
<keyword evidence="3" id="KW-1185">Reference proteome</keyword>
<feature type="region of interest" description="Disordered" evidence="1">
    <location>
        <begin position="1"/>
        <end position="82"/>
    </location>
</feature>
<accession>A0A8R1EG43</accession>
<reference evidence="3" key="1">
    <citation type="submission" date="2010-08" db="EMBL/GenBank/DDBJ databases">
        <authorList>
            <consortium name="Caenorhabditis japonica Sequencing Consortium"/>
            <person name="Wilson R.K."/>
        </authorList>
    </citation>
    <scope>NUCLEOTIDE SEQUENCE [LARGE SCALE GENOMIC DNA]</scope>
    <source>
        <strain evidence="3">DF5081</strain>
    </source>
</reference>
<feature type="compositionally biased region" description="Polar residues" evidence="1">
    <location>
        <begin position="32"/>
        <end position="41"/>
    </location>
</feature>
<name>A0A8R1EG43_CAEJA</name>
<protein>
    <submittedName>
        <fullName evidence="2">Uncharacterized protein</fullName>
    </submittedName>
</protein>
<reference evidence="2" key="2">
    <citation type="submission" date="2022-06" db="UniProtKB">
        <authorList>
            <consortium name="EnsemblMetazoa"/>
        </authorList>
    </citation>
    <scope>IDENTIFICATION</scope>
    <source>
        <strain evidence="2">DF5081</strain>
    </source>
</reference>
<sequence>MDSPHASTLMLDGSGTPCMELSPPGMHDFNADSGSLSNLHNHPQMQLMQQQQQQQQQQQSPQSSDYQTNGCNGMNGGGGYYH</sequence>
<dbReference type="AlphaFoldDB" id="A0A8R1EG43"/>